<comment type="caution">
    <text evidence="1">The sequence shown here is derived from an EMBL/GenBank/DDBJ whole genome shotgun (WGS) entry which is preliminary data.</text>
</comment>
<dbReference type="EMBL" id="WHUW01000009">
    <property type="protein sequence ID" value="KAF8442326.1"/>
    <property type="molecule type" value="Genomic_DNA"/>
</dbReference>
<proteinExistence type="predicted"/>
<accession>A0AAD4G5Z1</accession>
<reference evidence="1" key="2">
    <citation type="journal article" date="2020" name="Nat. Commun.">
        <title>Large-scale genome sequencing of mycorrhizal fungi provides insights into the early evolution of symbiotic traits.</title>
        <authorList>
            <person name="Miyauchi S."/>
            <person name="Kiss E."/>
            <person name="Kuo A."/>
            <person name="Drula E."/>
            <person name="Kohler A."/>
            <person name="Sanchez-Garcia M."/>
            <person name="Morin E."/>
            <person name="Andreopoulos B."/>
            <person name="Barry K.W."/>
            <person name="Bonito G."/>
            <person name="Buee M."/>
            <person name="Carver A."/>
            <person name="Chen C."/>
            <person name="Cichocki N."/>
            <person name="Clum A."/>
            <person name="Culley D."/>
            <person name="Crous P.W."/>
            <person name="Fauchery L."/>
            <person name="Girlanda M."/>
            <person name="Hayes R.D."/>
            <person name="Keri Z."/>
            <person name="LaButti K."/>
            <person name="Lipzen A."/>
            <person name="Lombard V."/>
            <person name="Magnuson J."/>
            <person name="Maillard F."/>
            <person name="Murat C."/>
            <person name="Nolan M."/>
            <person name="Ohm R.A."/>
            <person name="Pangilinan J."/>
            <person name="Pereira M.F."/>
            <person name="Perotto S."/>
            <person name="Peter M."/>
            <person name="Pfister S."/>
            <person name="Riley R."/>
            <person name="Sitrit Y."/>
            <person name="Stielow J.B."/>
            <person name="Szollosi G."/>
            <person name="Zifcakova L."/>
            <person name="Stursova M."/>
            <person name="Spatafora J.W."/>
            <person name="Tedersoo L."/>
            <person name="Vaario L.M."/>
            <person name="Yamada A."/>
            <person name="Yan M."/>
            <person name="Wang P."/>
            <person name="Xu J."/>
            <person name="Bruns T."/>
            <person name="Baldrian P."/>
            <person name="Vilgalys R."/>
            <person name="Dunand C."/>
            <person name="Henrissat B."/>
            <person name="Grigoriev I.V."/>
            <person name="Hibbett D."/>
            <person name="Nagy L.G."/>
            <person name="Martin F.M."/>
        </authorList>
    </citation>
    <scope>NUCLEOTIDE SEQUENCE</scope>
    <source>
        <strain evidence="1">BED1</strain>
    </source>
</reference>
<evidence type="ECO:0000313" key="2">
    <source>
        <dbReference type="EMBL" id="KAF8442326.1"/>
    </source>
</evidence>
<gene>
    <name evidence="1" type="ORF">L210DRAFT_3427561</name>
    <name evidence="2" type="ORF">L210DRAFT_845787</name>
</gene>
<evidence type="ECO:0000313" key="3">
    <source>
        <dbReference type="Proteomes" id="UP001194468"/>
    </source>
</evidence>
<sequence length="61" mass="6870">YSRLLNQEVIVINSEKVARTSSSYNYSDRPAIICMTDDFFGWSFNHTATSGVCTGDSFLRP</sequence>
<reference evidence="1" key="1">
    <citation type="submission" date="2019-10" db="EMBL/GenBank/DDBJ databases">
        <authorList>
            <consortium name="DOE Joint Genome Institute"/>
            <person name="Kuo A."/>
            <person name="Miyauchi S."/>
            <person name="Kiss E."/>
            <person name="Drula E."/>
            <person name="Kohler A."/>
            <person name="Sanchez-Garcia M."/>
            <person name="Andreopoulos B."/>
            <person name="Barry K.W."/>
            <person name="Bonito G."/>
            <person name="Buee M."/>
            <person name="Carver A."/>
            <person name="Chen C."/>
            <person name="Cichocki N."/>
            <person name="Clum A."/>
            <person name="Culley D."/>
            <person name="Crous P.W."/>
            <person name="Fauchery L."/>
            <person name="Girlanda M."/>
            <person name="Hayes R."/>
            <person name="Keri Z."/>
            <person name="LaButti K."/>
            <person name="Lipzen A."/>
            <person name="Lombard V."/>
            <person name="Magnuson J."/>
            <person name="Maillard F."/>
            <person name="Morin E."/>
            <person name="Murat C."/>
            <person name="Nolan M."/>
            <person name="Ohm R."/>
            <person name="Pangilinan J."/>
            <person name="Pereira M."/>
            <person name="Perotto S."/>
            <person name="Peter M."/>
            <person name="Riley R."/>
            <person name="Sitrit Y."/>
            <person name="Stielow B."/>
            <person name="Szollosi G."/>
            <person name="Zifcakova L."/>
            <person name="Stursova M."/>
            <person name="Spatafora J.W."/>
            <person name="Tedersoo L."/>
            <person name="Vaario L.-M."/>
            <person name="Yamada A."/>
            <person name="Yan M."/>
            <person name="Wang P."/>
            <person name="Xu J."/>
            <person name="Bruns T."/>
            <person name="Baldrian P."/>
            <person name="Vilgalys R."/>
            <person name="Henrissat B."/>
            <person name="Grigoriev I.V."/>
            <person name="Hibbett D."/>
            <person name="Nagy L.G."/>
            <person name="Martin F.M."/>
        </authorList>
    </citation>
    <scope>NUCLEOTIDE SEQUENCE</scope>
    <source>
        <strain evidence="1">BED1</strain>
    </source>
</reference>
<dbReference type="AlphaFoldDB" id="A0AAD4G5Z1"/>
<evidence type="ECO:0000313" key="1">
    <source>
        <dbReference type="EMBL" id="KAF8418012.1"/>
    </source>
</evidence>
<keyword evidence="3" id="KW-1185">Reference proteome</keyword>
<name>A0AAD4G5Z1_BOLED</name>
<dbReference type="Proteomes" id="UP001194468">
    <property type="component" value="Unassembled WGS sequence"/>
</dbReference>
<protein>
    <submittedName>
        <fullName evidence="1">Uncharacterized protein</fullName>
    </submittedName>
</protein>
<dbReference type="EMBL" id="WHUW01000208">
    <property type="protein sequence ID" value="KAF8418012.1"/>
    <property type="molecule type" value="Genomic_DNA"/>
</dbReference>
<feature type="non-terminal residue" evidence="1">
    <location>
        <position position="1"/>
    </location>
</feature>
<organism evidence="1 3">
    <name type="scientific">Boletus edulis BED1</name>
    <dbReference type="NCBI Taxonomy" id="1328754"/>
    <lineage>
        <taxon>Eukaryota</taxon>
        <taxon>Fungi</taxon>
        <taxon>Dikarya</taxon>
        <taxon>Basidiomycota</taxon>
        <taxon>Agaricomycotina</taxon>
        <taxon>Agaricomycetes</taxon>
        <taxon>Agaricomycetidae</taxon>
        <taxon>Boletales</taxon>
        <taxon>Boletineae</taxon>
        <taxon>Boletaceae</taxon>
        <taxon>Boletoideae</taxon>
        <taxon>Boletus</taxon>
    </lineage>
</organism>